<gene>
    <name evidence="2" type="ORF">Fcan01_19072</name>
</gene>
<evidence type="ECO:0000313" key="3">
    <source>
        <dbReference type="Proteomes" id="UP000198287"/>
    </source>
</evidence>
<evidence type="ECO:0000256" key="1">
    <source>
        <dbReference type="SAM" id="Phobius"/>
    </source>
</evidence>
<accession>A0A226DMY8</accession>
<proteinExistence type="predicted"/>
<evidence type="ECO:0000313" key="2">
    <source>
        <dbReference type="EMBL" id="OXA45981.1"/>
    </source>
</evidence>
<keyword evidence="1" id="KW-0472">Membrane</keyword>
<keyword evidence="1" id="KW-0812">Transmembrane</keyword>
<feature type="transmembrane region" description="Helical" evidence="1">
    <location>
        <begin position="215"/>
        <end position="245"/>
    </location>
</feature>
<organism evidence="2 3">
    <name type="scientific">Folsomia candida</name>
    <name type="common">Springtail</name>
    <dbReference type="NCBI Taxonomy" id="158441"/>
    <lineage>
        <taxon>Eukaryota</taxon>
        <taxon>Metazoa</taxon>
        <taxon>Ecdysozoa</taxon>
        <taxon>Arthropoda</taxon>
        <taxon>Hexapoda</taxon>
        <taxon>Collembola</taxon>
        <taxon>Entomobryomorpha</taxon>
        <taxon>Isotomoidea</taxon>
        <taxon>Isotomidae</taxon>
        <taxon>Proisotominae</taxon>
        <taxon>Folsomia</taxon>
    </lineage>
</organism>
<feature type="transmembrane region" description="Helical" evidence="1">
    <location>
        <begin position="12"/>
        <end position="31"/>
    </location>
</feature>
<dbReference type="OrthoDB" id="8297494at2759"/>
<reference evidence="2 3" key="1">
    <citation type="submission" date="2015-12" db="EMBL/GenBank/DDBJ databases">
        <title>The genome of Folsomia candida.</title>
        <authorList>
            <person name="Faddeeva A."/>
            <person name="Derks M.F."/>
            <person name="Anvar Y."/>
            <person name="Smit S."/>
            <person name="Van Straalen N."/>
            <person name="Roelofs D."/>
        </authorList>
    </citation>
    <scope>NUCLEOTIDE SEQUENCE [LARGE SCALE GENOMIC DNA]</scope>
    <source>
        <strain evidence="2 3">VU population</strain>
        <tissue evidence="2">Whole body</tissue>
    </source>
</reference>
<keyword evidence="3" id="KW-1185">Reference proteome</keyword>
<comment type="caution">
    <text evidence="2">The sequence shown here is derived from an EMBL/GenBank/DDBJ whole genome shotgun (WGS) entry which is preliminary data.</text>
</comment>
<keyword evidence="1" id="KW-1133">Transmembrane helix</keyword>
<dbReference type="AlphaFoldDB" id="A0A226DMY8"/>
<feature type="transmembrane region" description="Helical" evidence="1">
    <location>
        <begin position="74"/>
        <end position="95"/>
    </location>
</feature>
<dbReference type="EMBL" id="LNIX01000016">
    <property type="protein sequence ID" value="OXA45981.1"/>
    <property type="molecule type" value="Genomic_DNA"/>
</dbReference>
<feature type="transmembrane region" description="Helical" evidence="1">
    <location>
        <begin position="107"/>
        <end position="128"/>
    </location>
</feature>
<dbReference type="Proteomes" id="UP000198287">
    <property type="component" value="Unassembled WGS sequence"/>
</dbReference>
<name>A0A226DMY8_FOLCA</name>
<sequence length="315" mass="35843">MSMPLAKKIQGFVFCLIFLIVTGSSWTWNVLDKAEIQMINTCLEFEDKILDEKFKPSKQAEAMLIFLKMLKHSYYLNPLAILGMILLDPCTPPFILSMSASCSEIRWNGLVILIPLLETYICFCFFYIGTTGIVHNFFVGISSLLNYFQLLDRKILETATTIGGESCLQRYRMIQLIEKIMNAFLMEKVAPSLVCGMPLLQIVLQYVTITMYGGIAMPVFLMFPMTMVNAIVNNILIFTLASWVFNSSVKSLKKLEMRILQCTRRSVIRKQLKSCGRLKIKFGSNFIDSGTPLVIQDFCFNQTMSLILISEGKQI</sequence>
<protein>
    <submittedName>
        <fullName evidence="2">Uncharacterized protein</fullName>
    </submittedName>
</protein>